<evidence type="ECO:0000313" key="8">
    <source>
        <dbReference type="Proteomes" id="UP000321484"/>
    </source>
</evidence>
<feature type="transmembrane region" description="Helical" evidence="6">
    <location>
        <begin position="38"/>
        <end position="61"/>
    </location>
</feature>
<evidence type="ECO:0000313" key="7">
    <source>
        <dbReference type="EMBL" id="GEN80817.1"/>
    </source>
</evidence>
<evidence type="ECO:0000256" key="2">
    <source>
        <dbReference type="ARBA" id="ARBA00022475"/>
    </source>
</evidence>
<evidence type="ECO:0000256" key="5">
    <source>
        <dbReference type="ARBA" id="ARBA00023136"/>
    </source>
</evidence>
<feature type="transmembrane region" description="Helical" evidence="6">
    <location>
        <begin position="73"/>
        <end position="92"/>
    </location>
</feature>
<feature type="transmembrane region" description="Helical" evidence="6">
    <location>
        <begin position="104"/>
        <end position="123"/>
    </location>
</feature>
<feature type="transmembrane region" description="Helical" evidence="6">
    <location>
        <begin position="143"/>
        <end position="164"/>
    </location>
</feature>
<dbReference type="GO" id="GO:0005886">
    <property type="term" value="C:plasma membrane"/>
    <property type="evidence" value="ECO:0007669"/>
    <property type="project" value="UniProtKB-SubCell"/>
</dbReference>
<dbReference type="OrthoDB" id="5638726at2"/>
<dbReference type="PANTHER" id="PTHR30086">
    <property type="entry name" value="ARGININE EXPORTER PROTEIN ARGO"/>
    <property type="match status" value="1"/>
</dbReference>
<dbReference type="AlphaFoldDB" id="A0A511Z027"/>
<proteinExistence type="predicted"/>
<feature type="transmembrane region" description="Helical" evidence="6">
    <location>
        <begin position="6"/>
        <end position="26"/>
    </location>
</feature>
<keyword evidence="5 6" id="KW-0472">Membrane</keyword>
<sequence length="199" mass="19989">MTAATQGFLTCLGLIVAIGAQNAFVLRQGVRREHVPTVVALCAAADAVLISAGVAGLGPLVASHETALAVVRWAGAAFLAFMAGAAAVRAVRGAEALRPAEDGAGSRAAAVAACLAFTFLNPHVYLDMVLLGSLAGRHGDGRWAFAVGAATASAVWFTTLGFGAGRLRPVFARPSAWRVLDAAIAVVMAALATGLVVAG</sequence>
<dbReference type="Pfam" id="PF01810">
    <property type="entry name" value="LysE"/>
    <property type="match status" value="1"/>
</dbReference>
<protein>
    <submittedName>
        <fullName evidence="7">Putative amino-acid transporter</fullName>
    </submittedName>
</protein>
<accession>A0A511Z027</accession>
<feature type="transmembrane region" description="Helical" evidence="6">
    <location>
        <begin position="176"/>
        <end position="198"/>
    </location>
</feature>
<dbReference type="EMBL" id="BJYK01000009">
    <property type="protein sequence ID" value="GEN80817.1"/>
    <property type="molecule type" value="Genomic_DNA"/>
</dbReference>
<keyword evidence="4 6" id="KW-1133">Transmembrane helix</keyword>
<evidence type="ECO:0000256" key="6">
    <source>
        <dbReference type="SAM" id="Phobius"/>
    </source>
</evidence>
<evidence type="ECO:0000256" key="1">
    <source>
        <dbReference type="ARBA" id="ARBA00004651"/>
    </source>
</evidence>
<organism evidence="7 8">
    <name type="scientific">Actinotalea fermentans</name>
    <dbReference type="NCBI Taxonomy" id="43671"/>
    <lineage>
        <taxon>Bacteria</taxon>
        <taxon>Bacillati</taxon>
        <taxon>Actinomycetota</taxon>
        <taxon>Actinomycetes</taxon>
        <taxon>Micrococcales</taxon>
        <taxon>Cellulomonadaceae</taxon>
        <taxon>Actinotalea</taxon>
    </lineage>
</organism>
<dbReference type="GO" id="GO:0015171">
    <property type="term" value="F:amino acid transmembrane transporter activity"/>
    <property type="evidence" value="ECO:0007669"/>
    <property type="project" value="TreeGrafter"/>
</dbReference>
<dbReference type="PANTHER" id="PTHR30086:SF20">
    <property type="entry name" value="ARGININE EXPORTER PROTEIN ARGO-RELATED"/>
    <property type="match status" value="1"/>
</dbReference>
<reference evidence="7 8" key="1">
    <citation type="submission" date="2019-07" db="EMBL/GenBank/DDBJ databases">
        <title>Whole genome shotgun sequence of Actinotalea fermentans NBRC 105374.</title>
        <authorList>
            <person name="Hosoyama A."/>
            <person name="Uohara A."/>
            <person name="Ohji S."/>
            <person name="Ichikawa N."/>
        </authorList>
    </citation>
    <scope>NUCLEOTIDE SEQUENCE [LARGE SCALE GENOMIC DNA]</scope>
    <source>
        <strain evidence="7 8">NBRC 105374</strain>
    </source>
</reference>
<gene>
    <name evidence="7" type="ORF">AFE02nite_25510</name>
</gene>
<dbReference type="Proteomes" id="UP000321484">
    <property type="component" value="Unassembled WGS sequence"/>
</dbReference>
<comment type="caution">
    <text evidence="7">The sequence shown here is derived from an EMBL/GenBank/DDBJ whole genome shotgun (WGS) entry which is preliminary data.</text>
</comment>
<keyword evidence="3 6" id="KW-0812">Transmembrane</keyword>
<evidence type="ECO:0000256" key="3">
    <source>
        <dbReference type="ARBA" id="ARBA00022692"/>
    </source>
</evidence>
<name>A0A511Z027_9CELL</name>
<dbReference type="RefSeq" id="WP_146819790.1">
    <property type="nucleotide sequence ID" value="NZ_BJYK01000009.1"/>
</dbReference>
<keyword evidence="8" id="KW-1185">Reference proteome</keyword>
<dbReference type="InterPro" id="IPR001123">
    <property type="entry name" value="LeuE-type"/>
</dbReference>
<keyword evidence="2" id="KW-1003">Cell membrane</keyword>
<evidence type="ECO:0000256" key="4">
    <source>
        <dbReference type="ARBA" id="ARBA00022989"/>
    </source>
</evidence>
<comment type="subcellular location">
    <subcellularLocation>
        <location evidence="1">Cell membrane</location>
        <topology evidence="1">Multi-pass membrane protein</topology>
    </subcellularLocation>
</comment>